<evidence type="ECO:0000259" key="5">
    <source>
        <dbReference type="PROSITE" id="PS50059"/>
    </source>
</evidence>
<keyword evidence="3" id="KW-0697">Rotamase</keyword>
<dbReference type="EC" id="5.2.1.8" evidence="2"/>
<name>A0A5J4RYF9_9ZZZZ</name>
<dbReference type="EMBL" id="SNRY01000585">
    <property type="protein sequence ID" value="KAA6338819.1"/>
    <property type="molecule type" value="Genomic_DNA"/>
</dbReference>
<dbReference type="GO" id="GO:0003755">
    <property type="term" value="F:peptidyl-prolyl cis-trans isomerase activity"/>
    <property type="evidence" value="ECO:0007669"/>
    <property type="project" value="UniProtKB-KW"/>
</dbReference>
<dbReference type="PANTHER" id="PTHR43811">
    <property type="entry name" value="FKBP-TYPE PEPTIDYL-PROLYL CIS-TRANS ISOMERASE FKPA"/>
    <property type="match status" value="1"/>
</dbReference>
<sequence length="181" mass="20611">MSKKKVYLPVVVLSLIAFMHVSCEETEEIGKYDNWQARNEAFIDSLQKVCDAELDPELLSVIDSRDKSQRIFYKKLVPVEEEGELSPYLTSTVTVFYRGKLINEDVFDENFTEDSPSQFDSPLSFTVGDVISGWIEVLQRMKVGERWEVYVPWKSAYGTDGSGSIPGYSTLIFDILLKGIE</sequence>
<comment type="catalytic activity">
    <reaction evidence="1">
        <text>[protein]-peptidylproline (omega=180) = [protein]-peptidylproline (omega=0)</text>
        <dbReference type="Rhea" id="RHEA:16237"/>
        <dbReference type="Rhea" id="RHEA-COMP:10747"/>
        <dbReference type="Rhea" id="RHEA-COMP:10748"/>
        <dbReference type="ChEBI" id="CHEBI:83833"/>
        <dbReference type="ChEBI" id="CHEBI:83834"/>
        <dbReference type="EC" id="5.2.1.8"/>
    </reaction>
</comment>
<evidence type="ECO:0000256" key="1">
    <source>
        <dbReference type="ARBA" id="ARBA00000971"/>
    </source>
</evidence>
<evidence type="ECO:0000313" key="6">
    <source>
        <dbReference type="EMBL" id="KAA6338819.1"/>
    </source>
</evidence>
<dbReference type="Pfam" id="PF00254">
    <property type="entry name" value="FKBP_C"/>
    <property type="match status" value="1"/>
</dbReference>
<keyword evidence="4 6" id="KW-0413">Isomerase</keyword>
<dbReference type="InterPro" id="IPR046357">
    <property type="entry name" value="PPIase_dom_sf"/>
</dbReference>
<protein>
    <recommendedName>
        <fullName evidence="2">peptidylprolyl isomerase</fullName>
        <ecNumber evidence="2">5.2.1.8</ecNumber>
    </recommendedName>
</protein>
<organism evidence="6">
    <name type="scientific">termite gut metagenome</name>
    <dbReference type="NCBI Taxonomy" id="433724"/>
    <lineage>
        <taxon>unclassified sequences</taxon>
        <taxon>metagenomes</taxon>
        <taxon>organismal metagenomes</taxon>
    </lineage>
</organism>
<dbReference type="Gene3D" id="3.10.50.40">
    <property type="match status" value="1"/>
</dbReference>
<evidence type="ECO:0000256" key="3">
    <source>
        <dbReference type="ARBA" id="ARBA00023110"/>
    </source>
</evidence>
<dbReference type="SUPFAM" id="SSF54534">
    <property type="entry name" value="FKBP-like"/>
    <property type="match status" value="1"/>
</dbReference>
<reference evidence="6" key="1">
    <citation type="submission" date="2019-03" db="EMBL/GenBank/DDBJ databases">
        <title>Single cell metagenomics reveals metabolic interactions within the superorganism composed of flagellate Streblomastix strix and complex community of Bacteroidetes bacteria on its surface.</title>
        <authorList>
            <person name="Treitli S.C."/>
            <person name="Kolisko M."/>
            <person name="Husnik F."/>
            <person name="Keeling P."/>
            <person name="Hampl V."/>
        </authorList>
    </citation>
    <scope>NUCLEOTIDE SEQUENCE</scope>
    <source>
        <strain evidence="6">STM</strain>
    </source>
</reference>
<accession>A0A5J4RYF9</accession>
<gene>
    <name evidence="6" type="ORF">EZS27_013207</name>
</gene>
<proteinExistence type="predicted"/>
<comment type="caution">
    <text evidence="6">The sequence shown here is derived from an EMBL/GenBank/DDBJ whole genome shotgun (WGS) entry which is preliminary data.</text>
</comment>
<dbReference type="AlphaFoldDB" id="A0A5J4RYF9"/>
<feature type="domain" description="PPIase FKBP-type" evidence="5">
    <location>
        <begin position="90"/>
        <end position="181"/>
    </location>
</feature>
<dbReference type="InterPro" id="IPR001179">
    <property type="entry name" value="PPIase_FKBP_dom"/>
</dbReference>
<dbReference type="PANTHER" id="PTHR43811:SF19">
    <property type="entry name" value="39 KDA FK506-BINDING NUCLEAR PROTEIN"/>
    <property type="match status" value="1"/>
</dbReference>
<evidence type="ECO:0000256" key="2">
    <source>
        <dbReference type="ARBA" id="ARBA00013194"/>
    </source>
</evidence>
<dbReference type="PROSITE" id="PS50059">
    <property type="entry name" value="FKBP_PPIASE"/>
    <property type="match status" value="1"/>
</dbReference>
<evidence type="ECO:0000256" key="4">
    <source>
        <dbReference type="ARBA" id="ARBA00023235"/>
    </source>
</evidence>